<evidence type="ECO:0000313" key="2">
    <source>
        <dbReference type="Proteomes" id="UP000187455"/>
    </source>
</evidence>
<protein>
    <submittedName>
        <fullName evidence="1">Uncharacterized protein</fullName>
    </submittedName>
</protein>
<dbReference type="EMBL" id="LSSL01000539">
    <property type="protein sequence ID" value="OLY84319.1"/>
    <property type="molecule type" value="Genomic_DNA"/>
</dbReference>
<organism evidence="1 2">
    <name type="scientific">Smittium mucronatum</name>
    <dbReference type="NCBI Taxonomy" id="133383"/>
    <lineage>
        <taxon>Eukaryota</taxon>
        <taxon>Fungi</taxon>
        <taxon>Fungi incertae sedis</taxon>
        <taxon>Zoopagomycota</taxon>
        <taxon>Kickxellomycotina</taxon>
        <taxon>Harpellomycetes</taxon>
        <taxon>Harpellales</taxon>
        <taxon>Legeriomycetaceae</taxon>
        <taxon>Smittium</taxon>
    </lineage>
</organism>
<gene>
    <name evidence="1" type="ORF">AYI68_g1515</name>
</gene>
<reference evidence="1 2" key="1">
    <citation type="journal article" date="2016" name="Mol. Biol. Evol.">
        <title>Genome-Wide Survey of Gut Fungi (Harpellales) Reveals the First Horizontally Transferred Ubiquitin Gene from a Mosquito Host.</title>
        <authorList>
            <person name="Wang Y."/>
            <person name="White M.M."/>
            <person name="Kvist S."/>
            <person name="Moncalvo J.M."/>
        </authorList>
    </citation>
    <scope>NUCLEOTIDE SEQUENCE [LARGE SCALE GENOMIC DNA]</scope>
    <source>
        <strain evidence="1 2">ALG-7-W6</strain>
    </source>
</reference>
<sequence>MADSTVAEPPVIVETGADIDDKNFDFAGKVCPTHPSFLIGNQEKSDSEFEKFWEYLENWVSNPIAFTSAGLTVEHDMPSQG</sequence>
<keyword evidence="2" id="KW-1185">Reference proteome</keyword>
<dbReference type="AlphaFoldDB" id="A0A1R0H593"/>
<comment type="caution">
    <text evidence="1">The sequence shown here is derived from an EMBL/GenBank/DDBJ whole genome shotgun (WGS) entry which is preliminary data.</text>
</comment>
<accession>A0A1R0H593</accession>
<dbReference type="Proteomes" id="UP000187455">
    <property type="component" value="Unassembled WGS sequence"/>
</dbReference>
<evidence type="ECO:0000313" key="1">
    <source>
        <dbReference type="EMBL" id="OLY84319.1"/>
    </source>
</evidence>
<proteinExistence type="predicted"/>
<dbReference type="OrthoDB" id="3197614at2759"/>
<name>A0A1R0H593_9FUNG</name>